<feature type="domain" description="Chitin synthase 4-like" evidence="12">
    <location>
        <begin position="1106"/>
        <end position="1184"/>
    </location>
</feature>
<evidence type="ECO:0000256" key="6">
    <source>
        <dbReference type="ARBA" id="ARBA00022989"/>
    </source>
</evidence>
<evidence type="ECO:0000256" key="1">
    <source>
        <dbReference type="ARBA" id="ARBA00004651"/>
    </source>
</evidence>
<evidence type="ECO:0000256" key="3">
    <source>
        <dbReference type="ARBA" id="ARBA00022676"/>
    </source>
</evidence>
<keyword evidence="9" id="KW-0653">Protein transport</keyword>
<name>A0A1Y2GZ78_9FUNG</name>
<protein>
    <recommendedName>
        <fullName evidence="9">Nuclear pore complex protein Nup85</fullName>
    </recommendedName>
</protein>
<reference evidence="13 14" key="1">
    <citation type="submission" date="2016-07" db="EMBL/GenBank/DDBJ databases">
        <title>Pervasive Adenine N6-methylation of Active Genes in Fungi.</title>
        <authorList>
            <consortium name="DOE Joint Genome Institute"/>
            <person name="Mondo S.J."/>
            <person name="Dannebaum R.O."/>
            <person name="Kuo R.C."/>
            <person name="Labutti K."/>
            <person name="Haridas S."/>
            <person name="Kuo A."/>
            <person name="Salamov A."/>
            <person name="Ahrendt S.R."/>
            <person name="Lipzen A."/>
            <person name="Sullivan W."/>
            <person name="Andreopoulos W.B."/>
            <person name="Clum A."/>
            <person name="Lindquist E."/>
            <person name="Daum C."/>
            <person name="Ramamoorthy G.K."/>
            <person name="Gryganskyi A."/>
            <person name="Culley D."/>
            <person name="Magnuson J.K."/>
            <person name="James T.Y."/>
            <person name="O'Malley M.A."/>
            <person name="Stajich J.E."/>
            <person name="Spatafora J.W."/>
            <person name="Visel A."/>
            <person name="Grigoriev I.V."/>
        </authorList>
    </citation>
    <scope>NUCLEOTIDE SEQUENCE [LARGE SCALE GENOMIC DNA]</scope>
    <source>
        <strain evidence="13 14">NRRL 3116</strain>
    </source>
</reference>
<feature type="transmembrane region" description="Helical" evidence="11">
    <location>
        <begin position="1788"/>
        <end position="1807"/>
    </location>
</feature>
<keyword evidence="2" id="KW-1003">Cell membrane</keyword>
<keyword evidence="8" id="KW-0325">Glycoprotein</keyword>
<dbReference type="Gene3D" id="3.90.550.10">
    <property type="entry name" value="Spore Coat Polysaccharide Biosynthesis Protein SpsA, Chain A"/>
    <property type="match status" value="1"/>
</dbReference>
<feature type="region of interest" description="Disordered" evidence="10">
    <location>
        <begin position="778"/>
        <end position="810"/>
    </location>
</feature>
<keyword evidence="7 9" id="KW-0472">Membrane</keyword>
<keyword evidence="9" id="KW-0906">Nuclear pore complex</keyword>
<evidence type="ECO:0000256" key="10">
    <source>
        <dbReference type="SAM" id="MobiDB-lite"/>
    </source>
</evidence>
<dbReference type="EMBL" id="MCFF01000005">
    <property type="protein sequence ID" value="ORZ27061.1"/>
    <property type="molecule type" value="Genomic_DNA"/>
</dbReference>
<dbReference type="InParanoid" id="A0A1Y2GZ78"/>
<evidence type="ECO:0000256" key="5">
    <source>
        <dbReference type="ARBA" id="ARBA00022692"/>
    </source>
</evidence>
<dbReference type="Pfam" id="PF07575">
    <property type="entry name" value="Nucleopor_Nup85"/>
    <property type="match status" value="1"/>
</dbReference>
<proteinExistence type="inferred from homology"/>
<feature type="compositionally biased region" description="Polar residues" evidence="10">
    <location>
        <begin position="1316"/>
        <end position="1326"/>
    </location>
</feature>
<gene>
    <name evidence="13" type="ORF">BCR41DRAFT_419474</name>
</gene>
<keyword evidence="9" id="KW-0539">Nucleus</keyword>
<evidence type="ECO:0000259" key="12">
    <source>
        <dbReference type="Pfam" id="PF22997"/>
    </source>
</evidence>
<feature type="compositionally biased region" description="Basic and acidic residues" evidence="10">
    <location>
        <begin position="876"/>
        <end position="893"/>
    </location>
</feature>
<sequence>MMQDEPHSVRIHSHHSPKARTNMSCFVALLQTQRHDLTMTSIPLIQPSASASKFSASKNSQSIFSIPTVDIRDASTYQDVLNEPETEDDYVFDMHLDPSPIGKDLPVESWAQSNRTLAATFRPSTNEIAVYVAGKKAAEEFPIRQQMSAKDNTVFLCQASIPKCRIPFITQIFDVFTKVTDLDPRKGRENYKRNYDLYYAGIKKYLVQLYVQSKKDMETKEMDENSHELDLIEGIAAIWHLSECIFFTKDQDKPIAFMYSEWLASHVFTGIDLSIGEQLLRSEDKLSNPQFWPYIHQCLLRGLGNSVVFMVEQILSEETNEDKADALEALLKLLREIPSSGSIAPDGKSRDRHKKWSRACEKFANSSQVSRLGAGGKKAAGILSGDIETILTSTESWEEAFSAILLYNNPEIRRYELLPVLKLCVEKYLDDTEVSLLNRIKIAVLEMDAIKTLRHCGSYHPWLVAHLADILQQYGYLNIGDLQLQDITAEFELDVRDFFVISYAQSLMSNTGLWEVVAGYLLRCGHTGRAMLSEWICHVPLQTPSHANKVLKFCEDNELSDALRSINRVIGVEEAKRGEYILAIQHFIASCDDDRVAKVVDELMQRYLKSGQFDLEDTLISLSDRTSNRHVDFFRLYVQFHQEYKNGNLMNAGRILRKLLTMGKASIRYWAAILFDALPLLENKQRVIFDSSDTYELMWCLEEIVGSQHKAEYLKRLPANIASEGSTVEEREKQLNIIRLSLVRNLARSLMKEKEFDLENGSSDDLYSELSQTLGVRLPQPQPVHHHGHRNNGGLTIVTQPPGINRHANRNGSIEQSLQQSYHNHHRRYNHDNIQPSSEKYPRDSVVAGLVHDDRDNKINDSHDTNNQHTVRKRRPDQLQQHDLDKAKAERMEKRKKHNKASRDGGEEPSRCPSVWVAFSRMVTCCFPPPLLVLLGKHTSEIQQAWREKVALVFIIFMLCFSVGFLTFGFNVVLCGKEPSRIRHGHVDNQSAVLLGRAYLLKDFNHPPVPGIPNVTSNLLAKPVPDAGGRDMTFMFQKVNHACKGVLGAKQHDQFGNVWNYFPCVVTSAGSGTKPLGGLGTQGCHIGPRSMNAREYIKHLRFMGEVYFSWEDLRESGTNYVVYNGNVLDLNRLSWLEDNIIVPPSFAPFMNGSFAGKDISLSMSYSKERINISKCLVEIVKVGVIDQMSLGCVIADIVLYVSLIVILGVVLLRFFLAVIFGWVLSWRLGSFDEKTFAEKLRRQEIIEAWVDDNTSPYVESPNSETNRRAERIRANVIPSGSRYSVDVSGTTTPNGSHISATTEFPFPLGLPPPPNRWNSLPSNTEMSRSSSSLKGRSMPRPGQMRSDSLKPSSFTSGSRLSRAGLNASLSKLKGEARQCPLLHTLMLVTCYSEGMDGLRATCDSLANTSYPSTHKLLLIIADGIIRGENEDRTTPDICLDMMTDFVVPREEVEPQSYIAIADGSKRHNMAKIYAGYYKYADDCEIPMEERQRVPMIVIVKCGTPAESSDKKPGNRGKRDSQIILMSFLQKVMFDERMTPLEYEFFNAFWNVTKVTPDFYELVLMVDADTKVYPDSLTRMVACMAQDPTVMGLCGETKIANKKESWVSMIQVFEYYISHHLSKAFESIFGGVTCLPGCFCMYRIKAPKGPNRYWVPVLANPDIVEHYSENVVDTLHKKNLLLLGEDRYLTTLMLRTFPKRKMMFVPQAVCKTQVPISFAVLLSQRRRWINSTIHNLMELVLIRDLCGTFCFSMQFVIFMELVGTVVLPAAISFTMYLIIISFIITPVPIIPLMLLAAILGLPAILILMTTRKIVYVGWMGMYLLSLPIWNFVLPTYAFWHFDDFTWGQTRKVQGEGDGKADSHGSKEGEFDSSQIVMKKWCEFERDKRIKLGLSNGITGWYQPVSTLSQNGSIMNDQGGVGVGM</sequence>
<feature type="compositionally biased region" description="Basic and acidic residues" evidence="10">
    <location>
        <begin position="901"/>
        <end position="910"/>
    </location>
</feature>
<dbReference type="GeneID" id="33571613"/>
<evidence type="ECO:0000256" key="7">
    <source>
        <dbReference type="ARBA" id="ARBA00023136"/>
    </source>
</evidence>
<evidence type="ECO:0000313" key="14">
    <source>
        <dbReference type="Proteomes" id="UP000193648"/>
    </source>
</evidence>
<feature type="transmembrane region" description="Helical" evidence="11">
    <location>
        <begin position="1814"/>
        <end position="1838"/>
    </location>
</feature>
<evidence type="ECO:0000256" key="11">
    <source>
        <dbReference type="SAM" id="Phobius"/>
    </source>
</evidence>
<comment type="subcellular location">
    <subcellularLocation>
        <location evidence="1">Cell membrane</location>
        <topology evidence="1">Multi-pass membrane protein</topology>
    </subcellularLocation>
    <subcellularLocation>
        <location evidence="9">Nucleus</location>
        <location evidence="9">Nuclear pore complex</location>
    </subcellularLocation>
</comment>
<comment type="subunit">
    <text evidence="9">Component of the nuclear pore complex (NPC).</text>
</comment>
<feature type="transmembrane region" description="Helical" evidence="11">
    <location>
        <begin position="950"/>
        <end position="974"/>
    </location>
</feature>
<comment type="function">
    <text evidence="9">Functions as a component of the nuclear pore complex (NPC).</text>
</comment>
<dbReference type="SUPFAM" id="SSF53448">
    <property type="entry name" value="Nucleotide-diphospho-sugar transferases"/>
    <property type="match status" value="1"/>
</dbReference>
<dbReference type="GO" id="GO:0030428">
    <property type="term" value="C:cell septum"/>
    <property type="evidence" value="ECO:0007669"/>
    <property type="project" value="TreeGrafter"/>
</dbReference>
<feature type="compositionally biased region" description="Polar residues" evidence="10">
    <location>
        <begin position="1290"/>
        <end position="1302"/>
    </location>
</feature>
<evidence type="ECO:0000256" key="2">
    <source>
        <dbReference type="ARBA" id="ARBA00022475"/>
    </source>
</evidence>
<dbReference type="RefSeq" id="XP_021884808.1">
    <property type="nucleotide sequence ID" value="XM_022029770.1"/>
</dbReference>
<evidence type="ECO:0000256" key="9">
    <source>
        <dbReference type="RuleBase" id="RU365073"/>
    </source>
</evidence>
<feature type="region of interest" description="Disordered" evidence="10">
    <location>
        <begin position="1290"/>
        <end position="1360"/>
    </location>
</feature>
<dbReference type="PANTHER" id="PTHR22914:SF16">
    <property type="entry name" value="CHITIN SYNTHASE 3"/>
    <property type="match status" value="1"/>
</dbReference>
<accession>A0A1Y2GZ78</accession>
<dbReference type="Pfam" id="PF03142">
    <property type="entry name" value="Chitin_synth_2"/>
    <property type="match status" value="1"/>
</dbReference>
<dbReference type="PANTHER" id="PTHR22914">
    <property type="entry name" value="CHITIN SYNTHASE"/>
    <property type="match status" value="1"/>
</dbReference>
<organism evidence="13 14">
    <name type="scientific">Lobosporangium transversale</name>
    <dbReference type="NCBI Taxonomy" id="64571"/>
    <lineage>
        <taxon>Eukaryota</taxon>
        <taxon>Fungi</taxon>
        <taxon>Fungi incertae sedis</taxon>
        <taxon>Mucoromycota</taxon>
        <taxon>Mortierellomycotina</taxon>
        <taxon>Mortierellomycetes</taxon>
        <taxon>Mortierellales</taxon>
        <taxon>Mortierellaceae</taxon>
        <taxon>Lobosporangium</taxon>
    </lineage>
</organism>
<dbReference type="InterPro" id="IPR029044">
    <property type="entry name" value="Nucleotide-diphossugar_trans"/>
</dbReference>
<keyword evidence="14" id="KW-1185">Reference proteome</keyword>
<dbReference type="Pfam" id="PF22997">
    <property type="entry name" value="CHS4"/>
    <property type="match status" value="1"/>
</dbReference>
<feature type="transmembrane region" description="Helical" evidence="11">
    <location>
        <begin position="1760"/>
        <end position="1782"/>
    </location>
</feature>
<dbReference type="GO" id="GO:0004100">
    <property type="term" value="F:chitin synthase activity"/>
    <property type="evidence" value="ECO:0007669"/>
    <property type="project" value="InterPro"/>
</dbReference>
<keyword evidence="4" id="KW-0808">Transferase</keyword>
<evidence type="ECO:0000313" key="13">
    <source>
        <dbReference type="EMBL" id="ORZ27061.1"/>
    </source>
</evidence>
<evidence type="ECO:0000256" key="8">
    <source>
        <dbReference type="ARBA" id="ARBA00023180"/>
    </source>
</evidence>
<feature type="region of interest" description="Disordered" evidence="10">
    <location>
        <begin position="852"/>
        <end position="911"/>
    </location>
</feature>
<dbReference type="OrthoDB" id="370884at2759"/>
<keyword evidence="3" id="KW-0328">Glycosyltransferase</keyword>
<dbReference type="Proteomes" id="UP000193648">
    <property type="component" value="Unassembled WGS sequence"/>
</dbReference>
<feature type="compositionally biased region" description="Polar residues" evidence="10">
    <location>
        <begin position="1345"/>
        <end position="1359"/>
    </location>
</feature>
<dbReference type="GO" id="GO:0005886">
    <property type="term" value="C:plasma membrane"/>
    <property type="evidence" value="ECO:0007669"/>
    <property type="project" value="UniProtKB-SubCell"/>
</dbReference>
<dbReference type="GO" id="GO:0031965">
    <property type="term" value="C:nuclear membrane"/>
    <property type="evidence" value="ECO:0007669"/>
    <property type="project" value="UniProtKB-UniRule"/>
</dbReference>
<dbReference type="InterPro" id="IPR011502">
    <property type="entry name" value="Nucleoporin_Nup85"/>
</dbReference>
<dbReference type="GO" id="GO:0006031">
    <property type="term" value="P:chitin biosynthetic process"/>
    <property type="evidence" value="ECO:0007669"/>
    <property type="project" value="TreeGrafter"/>
</dbReference>
<keyword evidence="6 11" id="KW-1133">Transmembrane helix</keyword>
<keyword evidence="9" id="KW-0813">Transport</keyword>
<dbReference type="GO" id="GO:0015031">
    <property type="term" value="P:protein transport"/>
    <property type="evidence" value="ECO:0007669"/>
    <property type="project" value="UniProtKB-KW"/>
</dbReference>
<comment type="similarity">
    <text evidence="9">Belongs to the nucleoporin Nup85 family.</text>
</comment>
<keyword evidence="5 11" id="KW-0812">Transmembrane</keyword>
<comment type="caution">
    <text evidence="13">The sequence shown here is derived from an EMBL/GenBank/DDBJ whole genome shotgun (WGS) entry which is preliminary data.</text>
</comment>
<feature type="transmembrane region" description="Helical" evidence="11">
    <location>
        <begin position="1197"/>
        <end position="1224"/>
    </location>
</feature>
<dbReference type="GO" id="GO:0005643">
    <property type="term" value="C:nuclear pore"/>
    <property type="evidence" value="ECO:0007669"/>
    <property type="project" value="UniProtKB-SubCell"/>
</dbReference>
<keyword evidence="9" id="KW-0509">mRNA transport</keyword>
<dbReference type="InterPro" id="IPR004835">
    <property type="entry name" value="Chitin_synth"/>
</dbReference>
<keyword evidence="9" id="KW-0811">Translocation</keyword>
<feature type="compositionally biased region" description="Basic and acidic residues" evidence="10">
    <location>
        <begin position="852"/>
        <end position="866"/>
    </location>
</feature>
<dbReference type="InterPro" id="IPR054295">
    <property type="entry name" value="CHS4-like_dom"/>
</dbReference>
<dbReference type="STRING" id="64571.A0A1Y2GZ78"/>
<dbReference type="CDD" id="cd04190">
    <property type="entry name" value="Chitin_synth_C"/>
    <property type="match status" value="1"/>
</dbReference>
<dbReference type="GO" id="GO:0051028">
    <property type="term" value="P:mRNA transport"/>
    <property type="evidence" value="ECO:0007669"/>
    <property type="project" value="UniProtKB-KW"/>
</dbReference>
<evidence type="ECO:0000256" key="4">
    <source>
        <dbReference type="ARBA" id="ARBA00022679"/>
    </source>
</evidence>